<feature type="transmembrane region" description="Helical" evidence="2">
    <location>
        <begin position="7"/>
        <end position="30"/>
    </location>
</feature>
<gene>
    <name evidence="3" type="ORF">GCM10018781_46990</name>
</gene>
<keyword evidence="4" id="KW-1185">Reference proteome</keyword>
<sequence>MTARMQAWAGGVVGGAAVVGLVVHLGAVGLDRADKWASVLGLFVAIAGLGLTLAGLRRGRAESAGRSRGEAPAGGGPSGQSEQSGQSVDASGVGGGIAQVSGTRGSVRIVHRGPAVPAPEAPAGEAPTPDDPVGPAQGDGPAPDRQRVRGTTTTGPLAQVRGTGGDVEIEAGP</sequence>
<dbReference type="Proteomes" id="UP000617734">
    <property type="component" value="Unassembled WGS sequence"/>
</dbReference>
<keyword evidence="2" id="KW-0472">Membrane</keyword>
<feature type="region of interest" description="Disordered" evidence="1">
    <location>
        <begin position="63"/>
        <end position="173"/>
    </location>
</feature>
<evidence type="ECO:0000313" key="3">
    <source>
        <dbReference type="EMBL" id="GHH76208.1"/>
    </source>
</evidence>
<feature type="transmembrane region" description="Helical" evidence="2">
    <location>
        <begin position="36"/>
        <end position="56"/>
    </location>
</feature>
<dbReference type="RefSeq" id="WP_190212868.1">
    <property type="nucleotide sequence ID" value="NZ_BNBO01000028.1"/>
</dbReference>
<dbReference type="GeneID" id="95355077"/>
<accession>A0A919G152</accession>
<protein>
    <submittedName>
        <fullName evidence="3">Uncharacterized protein</fullName>
    </submittedName>
</protein>
<evidence type="ECO:0000313" key="4">
    <source>
        <dbReference type="Proteomes" id="UP000617734"/>
    </source>
</evidence>
<reference evidence="3" key="1">
    <citation type="journal article" date="2014" name="Int. J. Syst. Evol. Microbiol.">
        <title>Complete genome sequence of Corynebacterium casei LMG S-19264T (=DSM 44701T), isolated from a smear-ripened cheese.</title>
        <authorList>
            <consortium name="US DOE Joint Genome Institute (JGI-PGF)"/>
            <person name="Walter F."/>
            <person name="Albersmeier A."/>
            <person name="Kalinowski J."/>
            <person name="Ruckert C."/>
        </authorList>
    </citation>
    <scope>NUCLEOTIDE SEQUENCE</scope>
    <source>
        <strain evidence="3">JCM 4646</strain>
    </source>
</reference>
<keyword evidence="2" id="KW-0812">Transmembrane</keyword>
<dbReference type="AlphaFoldDB" id="A0A919G152"/>
<evidence type="ECO:0000256" key="1">
    <source>
        <dbReference type="SAM" id="MobiDB-lite"/>
    </source>
</evidence>
<evidence type="ECO:0000256" key="2">
    <source>
        <dbReference type="SAM" id="Phobius"/>
    </source>
</evidence>
<reference evidence="3" key="2">
    <citation type="submission" date="2020-09" db="EMBL/GenBank/DDBJ databases">
        <authorList>
            <person name="Sun Q."/>
            <person name="Ohkuma M."/>
        </authorList>
    </citation>
    <scope>NUCLEOTIDE SEQUENCE</scope>
    <source>
        <strain evidence="3">JCM 4646</strain>
    </source>
</reference>
<dbReference type="EMBL" id="BNBO01000028">
    <property type="protein sequence ID" value="GHH76208.1"/>
    <property type="molecule type" value="Genomic_DNA"/>
</dbReference>
<name>A0A919G152_9ACTN</name>
<proteinExistence type="predicted"/>
<organism evidence="3 4">
    <name type="scientific">Kitasatospora indigofera</name>
    <dbReference type="NCBI Taxonomy" id="67307"/>
    <lineage>
        <taxon>Bacteria</taxon>
        <taxon>Bacillati</taxon>
        <taxon>Actinomycetota</taxon>
        <taxon>Actinomycetes</taxon>
        <taxon>Kitasatosporales</taxon>
        <taxon>Streptomycetaceae</taxon>
        <taxon>Kitasatospora</taxon>
    </lineage>
</organism>
<comment type="caution">
    <text evidence="3">The sequence shown here is derived from an EMBL/GenBank/DDBJ whole genome shotgun (WGS) entry which is preliminary data.</text>
</comment>
<keyword evidence="2" id="KW-1133">Transmembrane helix</keyword>